<name>A0A511QJY8_9VIBR</name>
<dbReference type="PANTHER" id="PTHR33570:SF9">
    <property type="entry name" value="BLL4600 PROTEIN"/>
    <property type="match status" value="1"/>
</dbReference>
<dbReference type="GO" id="GO:0051920">
    <property type="term" value="F:peroxiredoxin activity"/>
    <property type="evidence" value="ECO:0007669"/>
    <property type="project" value="InterPro"/>
</dbReference>
<sequence length="99" mass="11055">MSNNEDILAIAPKLNELTKDVLFGEIWERKQLAMKERSIITISALASLGRLEQLPYHIELARTNGINDEELAEIFTHLAFYAGWPAAVSAITRVSDTKA</sequence>
<dbReference type="InterPro" id="IPR052512">
    <property type="entry name" value="4CMD/NDH-1_regulator"/>
</dbReference>
<gene>
    <name evidence="2" type="ORF">VSA01S_37520</name>
</gene>
<dbReference type="PANTHER" id="PTHR33570">
    <property type="entry name" value="4-CARBOXYMUCONOLACTONE DECARBOXYLASE FAMILY PROTEIN"/>
    <property type="match status" value="1"/>
</dbReference>
<dbReference type="EMBL" id="BJXJ01000077">
    <property type="protein sequence ID" value="GEM77640.1"/>
    <property type="molecule type" value="Genomic_DNA"/>
</dbReference>
<dbReference type="InterPro" id="IPR003779">
    <property type="entry name" value="CMD-like"/>
</dbReference>
<dbReference type="SUPFAM" id="SSF69118">
    <property type="entry name" value="AhpD-like"/>
    <property type="match status" value="1"/>
</dbReference>
<protein>
    <recommendedName>
        <fullName evidence="1">Carboxymuconolactone decarboxylase-like domain-containing protein</fullName>
    </recommendedName>
</protein>
<dbReference type="Pfam" id="PF02627">
    <property type="entry name" value="CMD"/>
    <property type="match status" value="1"/>
</dbReference>
<reference evidence="2 3" key="1">
    <citation type="submission" date="2019-07" db="EMBL/GenBank/DDBJ databases">
        <title>Whole genome shotgun sequence of Vibrio sagamiensis NBRC 104589.</title>
        <authorList>
            <person name="Hosoyama A."/>
            <person name="Uohara A."/>
            <person name="Ohji S."/>
            <person name="Ichikawa N."/>
        </authorList>
    </citation>
    <scope>NUCLEOTIDE SEQUENCE [LARGE SCALE GENOMIC DNA]</scope>
    <source>
        <strain evidence="2 3">NBRC 104589</strain>
    </source>
</reference>
<dbReference type="AlphaFoldDB" id="A0A511QJY8"/>
<comment type="caution">
    <text evidence="2">The sequence shown here is derived from an EMBL/GenBank/DDBJ whole genome shotgun (WGS) entry which is preliminary data.</text>
</comment>
<keyword evidence="3" id="KW-1185">Reference proteome</keyword>
<dbReference type="Proteomes" id="UP000321922">
    <property type="component" value="Unassembled WGS sequence"/>
</dbReference>
<proteinExistence type="predicted"/>
<feature type="domain" description="Carboxymuconolactone decarboxylase-like" evidence="1">
    <location>
        <begin position="12"/>
        <end position="91"/>
    </location>
</feature>
<dbReference type="OrthoDB" id="9801400at2"/>
<organism evidence="2 3">
    <name type="scientific">Vibrio sagamiensis NBRC 104589</name>
    <dbReference type="NCBI Taxonomy" id="1219064"/>
    <lineage>
        <taxon>Bacteria</taxon>
        <taxon>Pseudomonadati</taxon>
        <taxon>Pseudomonadota</taxon>
        <taxon>Gammaproteobacteria</taxon>
        <taxon>Vibrionales</taxon>
        <taxon>Vibrionaceae</taxon>
        <taxon>Vibrio</taxon>
    </lineage>
</organism>
<evidence type="ECO:0000313" key="2">
    <source>
        <dbReference type="EMBL" id="GEM77640.1"/>
    </source>
</evidence>
<dbReference type="InterPro" id="IPR029032">
    <property type="entry name" value="AhpD-like"/>
</dbReference>
<accession>A0A511QJY8</accession>
<dbReference type="Gene3D" id="1.20.1290.10">
    <property type="entry name" value="AhpD-like"/>
    <property type="match status" value="1"/>
</dbReference>
<dbReference type="RefSeq" id="WP_039983136.1">
    <property type="nucleotide sequence ID" value="NZ_BAOJ01000166.1"/>
</dbReference>
<evidence type="ECO:0000313" key="3">
    <source>
        <dbReference type="Proteomes" id="UP000321922"/>
    </source>
</evidence>
<evidence type="ECO:0000259" key="1">
    <source>
        <dbReference type="Pfam" id="PF02627"/>
    </source>
</evidence>